<comment type="caution">
    <text evidence="3">The sequence shown here is derived from an EMBL/GenBank/DDBJ whole genome shotgun (WGS) entry which is preliminary data.</text>
</comment>
<dbReference type="Gene3D" id="3.30.200.20">
    <property type="entry name" value="Phosphorylase Kinase, domain 1"/>
    <property type="match status" value="1"/>
</dbReference>
<dbReference type="Gene3D" id="1.10.510.10">
    <property type="entry name" value="Transferase(Phosphotransferase) domain 1"/>
    <property type="match status" value="1"/>
</dbReference>
<accession>A0ABT9MR84</accession>
<dbReference type="PRINTS" id="PR01950">
    <property type="entry name" value="LANCSUPER"/>
</dbReference>
<dbReference type="InterPro" id="IPR000719">
    <property type="entry name" value="Prot_kinase_dom"/>
</dbReference>
<feature type="compositionally biased region" description="Basic and acidic residues" evidence="1">
    <location>
        <begin position="367"/>
        <end position="376"/>
    </location>
</feature>
<dbReference type="Proteomes" id="UP001240984">
    <property type="component" value="Unassembled WGS sequence"/>
</dbReference>
<evidence type="ECO:0000313" key="3">
    <source>
        <dbReference type="EMBL" id="MDP9793943.1"/>
    </source>
</evidence>
<dbReference type="SUPFAM" id="SSF56112">
    <property type="entry name" value="Protein kinase-like (PK-like)"/>
    <property type="match status" value="1"/>
</dbReference>
<dbReference type="InterPro" id="IPR057929">
    <property type="entry name" value="RamC_N"/>
</dbReference>
<dbReference type="Pfam" id="PF25816">
    <property type="entry name" value="RamC_N"/>
    <property type="match status" value="1"/>
</dbReference>
<dbReference type="Pfam" id="PF05147">
    <property type="entry name" value="LANC_like"/>
    <property type="match status" value="1"/>
</dbReference>
<dbReference type="InterPro" id="IPR012341">
    <property type="entry name" value="6hp_glycosidase-like_sf"/>
</dbReference>
<evidence type="ECO:0000256" key="1">
    <source>
        <dbReference type="SAM" id="MobiDB-lite"/>
    </source>
</evidence>
<name>A0ABT9MR84_9ACTN</name>
<proteinExistence type="predicted"/>
<dbReference type="InterPro" id="IPR007822">
    <property type="entry name" value="LANC-like"/>
</dbReference>
<evidence type="ECO:0000313" key="4">
    <source>
        <dbReference type="Proteomes" id="UP001240984"/>
    </source>
</evidence>
<dbReference type="RefSeq" id="WP_306829041.1">
    <property type="nucleotide sequence ID" value="NZ_JAUSRA010000001.1"/>
</dbReference>
<dbReference type="SMART" id="SM01260">
    <property type="entry name" value="LANC_like"/>
    <property type="match status" value="1"/>
</dbReference>
<reference evidence="3 4" key="1">
    <citation type="submission" date="2023-07" db="EMBL/GenBank/DDBJ databases">
        <title>Sequencing the genomes of 1000 actinobacteria strains.</title>
        <authorList>
            <person name="Klenk H.-P."/>
        </authorList>
    </citation>
    <scope>NUCLEOTIDE SEQUENCE [LARGE SCALE GENOMIC DNA]</scope>
    <source>
        <strain evidence="3 4">DSM 44710</strain>
    </source>
</reference>
<keyword evidence="4" id="KW-1185">Reference proteome</keyword>
<dbReference type="SUPFAM" id="SSF158745">
    <property type="entry name" value="LanC-like"/>
    <property type="match status" value="1"/>
</dbReference>
<dbReference type="SMART" id="SM00220">
    <property type="entry name" value="S_TKc"/>
    <property type="match status" value="1"/>
</dbReference>
<keyword evidence="3" id="KW-0808">Transferase</keyword>
<sequence length="802" mass="85514">MTGWLSAPYVRGLVAGAYDHEYTVTGTAEWTYARRDVRLPEHGWKLHVSSRAGDLAELAAVLVPYLLEARHDFKLAAGTSVLATMNQGWEHPATVGKAFTIYPEPGRVRELGLALAGLLRGRAGPRVLSDRRVAPDAPVYYRYGPFVNQWFAGERGVMAVQIPGPDGARFGAIAGLHYRQPDWVTDPFGHDTAAPELLGGRYVVDGGIMRSAHGDVFRGRDTVTGGRVVIKQARAYVGDAGDGADARTRLRNERRVLGALDGVGGVPRFVDHFAHGADEFLVSTDVGAENLQTRILTTGALGLSPAFGRLARDLARLVRALHDRDVIMRDVTPRNVVGAGLVDFGISALHGLHPRGGTHGFAPSRQMRGEPARPEDDAHALGMTLAFAATGLVPVIVETEDGLSAARMRSSLTALFGREAGFLHDLISGDGPVALAALRALTTAPIKTSTSGYGRRPCPDVPALRRHVLRIIRAEAPRRVLDAPVSAYASFDATIYTGSAGLGLELLHHGVPELVGDLLGHAVRARERPPGLYLGSTGTLLFRARMGDPVAADRPFDDADPHDDIISGIAGCGIGHLLRGDTASARTCVDALLTAGPMRLSVTGTPTASTEPAFSYSHGTAGVLDLLLEYVAATGDPAVRHEARHRADLLALTAADLIVRARRPGAVPLAVSWCQGLSGIGRALLHADSVFGDARYPDLALAAAEVCTEWVPRMQNPGQCCGLAGVGTYLIDCARHTGDVRWLDAAHDVARQLLRRSHGPDDAPRFVDLDRQDAPLSWSSGYTGILTFLRRLDDPAAPDLLS</sequence>
<evidence type="ECO:0000259" key="2">
    <source>
        <dbReference type="PROSITE" id="PS50011"/>
    </source>
</evidence>
<dbReference type="Gene3D" id="1.50.10.10">
    <property type="match status" value="1"/>
</dbReference>
<gene>
    <name evidence="3" type="ORF">J2S43_002455</name>
</gene>
<dbReference type="GO" id="GO:0016740">
    <property type="term" value="F:transferase activity"/>
    <property type="evidence" value="ECO:0007669"/>
    <property type="project" value="UniProtKB-KW"/>
</dbReference>
<dbReference type="EMBL" id="JAUSRA010000001">
    <property type="protein sequence ID" value="MDP9793943.1"/>
    <property type="molecule type" value="Genomic_DNA"/>
</dbReference>
<organism evidence="3 4">
    <name type="scientific">Catenuloplanes nepalensis</name>
    <dbReference type="NCBI Taxonomy" id="587533"/>
    <lineage>
        <taxon>Bacteria</taxon>
        <taxon>Bacillati</taxon>
        <taxon>Actinomycetota</taxon>
        <taxon>Actinomycetes</taxon>
        <taxon>Micromonosporales</taxon>
        <taxon>Micromonosporaceae</taxon>
        <taxon>Catenuloplanes</taxon>
    </lineage>
</organism>
<feature type="region of interest" description="Disordered" evidence="1">
    <location>
        <begin position="357"/>
        <end position="376"/>
    </location>
</feature>
<feature type="domain" description="Protein kinase" evidence="2">
    <location>
        <begin position="202"/>
        <end position="491"/>
    </location>
</feature>
<dbReference type="InterPro" id="IPR011009">
    <property type="entry name" value="Kinase-like_dom_sf"/>
</dbReference>
<protein>
    <submittedName>
        <fullName evidence="3">tRNA A-37 threonylcarbamoyl transferase component Bud32</fullName>
    </submittedName>
</protein>
<dbReference type="PROSITE" id="PS50011">
    <property type="entry name" value="PROTEIN_KINASE_DOM"/>
    <property type="match status" value="1"/>
</dbReference>